<organism evidence="10 11">
    <name type="scientific">Pseudonocardia halophobica</name>
    <dbReference type="NCBI Taxonomy" id="29401"/>
    <lineage>
        <taxon>Bacteria</taxon>
        <taxon>Bacillati</taxon>
        <taxon>Actinomycetota</taxon>
        <taxon>Actinomycetes</taxon>
        <taxon>Pseudonocardiales</taxon>
        <taxon>Pseudonocardiaceae</taxon>
        <taxon>Pseudonocardia</taxon>
    </lineage>
</organism>
<evidence type="ECO:0000313" key="10">
    <source>
        <dbReference type="EMBL" id="GLL14073.1"/>
    </source>
</evidence>
<feature type="transmembrane region" description="Helical" evidence="8">
    <location>
        <begin position="57"/>
        <end position="81"/>
    </location>
</feature>
<evidence type="ECO:0000313" key="11">
    <source>
        <dbReference type="Proteomes" id="UP001143463"/>
    </source>
</evidence>
<feature type="transmembrane region" description="Helical" evidence="8">
    <location>
        <begin position="134"/>
        <end position="155"/>
    </location>
</feature>
<reference evidence="10" key="1">
    <citation type="journal article" date="2014" name="Int. J. Syst. Evol. Microbiol.">
        <title>Complete genome sequence of Corynebacterium casei LMG S-19264T (=DSM 44701T), isolated from a smear-ripened cheese.</title>
        <authorList>
            <consortium name="US DOE Joint Genome Institute (JGI-PGF)"/>
            <person name="Walter F."/>
            <person name="Albersmeier A."/>
            <person name="Kalinowski J."/>
            <person name="Ruckert C."/>
        </authorList>
    </citation>
    <scope>NUCLEOTIDE SEQUENCE</scope>
    <source>
        <strain evidence="10">VKM Ac-1069</strain>
    </source>
</reference>
<dbReference type="AlphaFoldDB" id="A0A9W6L6N8"/>
<feature type="transmembrane region" description="Helical" evidence="8">
    <location>
        <begin position="415"/>
        <end position="435"/>
    </location>
</feature>
<reference evidence="10" key="2">
    <citation type="submission" date="2023-01" db="EMBL/GenBank/DDBJ databases">
        <authorList>
            <person name="Sun Q."/>
            <person name="Evtushenko L."/>
        </authorList>
    </citation>
    <scope>NUCLEOTIDE SEQUENCE</scope>
    <source>
        <strain evidence="10">VKM Ac-1069</strain>
    </source>
</reference>
<comment type="subcellular location">
    <subcellularLocation>
        <location evidence="1">Cell membrane</location>
        <topology evidence="1">Multi-pass membrane protein</topology>
    </subcellularLocation>
</comment>
<evidence type="ECO:0000256" key="1">
    <source>
        <dbReference type="ARBA" id="ARBA00004651"/>
    </source>
</evidence>
<dbReference type="InterPro" id="IPR020846">
    <property type="entry name" value="MFS_dom"/>
</dbReference>
<dbReference type="GO" id="GO:0005886">
    <property type="term" value="C:plasma membrane"/>
    <property type="evidence" value="ECO:0007669"/>
    <property type="project" value="UniProtKB-SubCell"/>
</dbReference>
<comment type="caution">
    <text evidence="10">The sequence shown here is derived from an EMBL/GenBank/DDBJ whole genome shotgun (WGS) entry which is preliminary data.</text>
</comment>
<evidence type="ECO:0000256" key="7">
    <source>
        <dbReference type="SAM" id="MobiDB-lite"/>
    </source>
</evidence>
<dbReference type="Gene3D" id="1.20.1250.20">
    <property type="entry name" value="MFS general substrate transporter like domains"/>
    <property type="match status" value="2"/>
</dbReference>
<dbReference type="CDD" id="cd17369">
    <property type="entry name" value="MFS_ShiA_like"/>
    <property type="match status" value="1"/>
</dbReference>
<evidence type="ECO:0000256" key="4">
    <source>
        <dbReference type="ARBA" id="ARBA00022692"/>
    </source>
</evidence>
<evidence type="ECO:0000256" key="2">
    <source>
        <dbReference type="ARBA" id="ARBA00022448"/>
    </source>
</evidence>
<dbReference type="InterPro" id="IPR036259">
    <property type="entry name" value="MFS_trans_sf"/>
</dbReference>
<evidence type="ECO:0000256" key="5">
    <source>
        <dbReference type="ARBA" id="ARBA00022989"/>
    </source>
</evidence>
<accession>A0A9W6L6N8</accession>
<feature type="transmembrane region" description="Helical" evidence="8">
    <location>
        <begin position="167"/>
        <end position="191"/>
    </location>
</feature>
<dbReference type="Proteomes" id="UP001143463">
    <property type="component" value="Unassembled WGS sequence"/>
</dbReference>
<dbReference type="PROSITE" id="PS00217">
    <property type="entry name" value="SUGAR_TRANSPORT_2"/>
    <property type="match status" value="1"/>
</dbReference>
<keyword evidence="2" id="KW-0813">Transport</keyword>
<protein>
    <submittedName>
        <fullName evidence="10">MFS transporter</fullName>
    </submittedName>
</protein>
<dbReference type="PANTHER" id="PTHR43045">
    <property type="entry name" value="SHIKIMATE TRANSPORTER"/>
    <property type="match status" value="1"/>
</dbReference>
<feature type="region of interest" description="Disordered" evidence="7">
    <location>
        <begin position="1"/>
        <end position="21"/>
    </location>
</feature>
<feature type="transmembrane region" description="Helical" evidence="8">
    <location>
        <begin position="348"/>
        <end position="368"/>
    </location>
</feature>
<feature type="compositionally biased region" description="Pro residues" evidence="7">
    <location>
        <begin position="9"/>
        <end position="19"/>
    </location>
</feature>
<feature type="transmembrane region" description="Helical" evidence="8">
    <location>
        <begin position="323"/>
        <end position="342"/>
    </location>
</feature>
<feature type="transmembrane region" description="Helical" evidence="8">
    <location>
        <begin position="203"/>
        <end position="222"/>
    </location>
</feature>
<evidence type="ECO:0000256" key="8">
    <source>
        <dbReference type="SAM" id="Phobius"/>
    </source>
</evidence>
<dbReference type="EMBL" id="BSFQ01000028">
    <property type="protein sequence ID" value="GLL14073.1"/>
    <property type="molecule type" value="Genomic_DNA"/>
</dbReference>
<keyword evidence="11" id="KW-1185">Reference proteome</keyword>
<dbReference type="InterPro" id="IPR011701">
    <property type="entry name" value="MFS"/>
</dbReference>
<name>A0A9W6L6N8_9PSEU</name>
<sequence length="446" mass="46183">MTTAVRTPPSSPAPAAGPPPDRRAIRRINLASMAGTTIEYYDYFIYGTAAALVFDKVFFPSMGGVTGAIAAFGTFAVAFVFRPVGSILFGHIGDRLGRKRTLILTLMMMGLCTVAVGLLPGAATIGIAAPILLVALRAVQGLAVGGEWAGAALFASENAPDGRRGRFALYPQVGATVAFALAAGTFLVVDLGIGETSAAFLSWGWRVPFVLSALLIGVGLYVRLHTEETPVFTAAARTPRRRGVPFLEVWRRQPRTMLLATGLTTGIFAVMSIASVYLTSYATSALGMSTAGILVIDIIGGIATVAITATAAVLSDRFGRRPLVLAGCIALAVWSLVLFPLIDTRSPLAIGTGIVVLLGLIGLAYGPLGAYLPEMFSTRHRYTGAGLSYNLGGVLGGAGILLAAAPLAASGWGPIALGVCTAALVLISVGCLWVLPETRDTSLTDV</sequence>
<evidence type="ECO:0000256" key="6">
    <source>
        <dbReference type="ARBA" id="ARBA00023136"/>
    </source>
</evidence>
<dbReference type="SUPFAM" id="SSF103473">
    <property type="entry name" value="MFS general substrate transporter"/>
    <property type="match status" value="1"/>
</dbReference>
<keyword evidence="6 8" id="KW-0472">Membrane</keyword>
<dbReference type="Pfam" id="PF07690">
    <property type="entry name" value="MFS_1"/>
    <property type="match status" value="1"/>
</dbReference>
<keyword evidence="5 8" id="KW-1133">Transmembrane helix</keyword>
<dbReference type="RefSeq" id="WP_037050927.1">
    <property type="nucleotide sequence ID" value="NZ_BAAAUZ010000024.1"/>
</dbReference>
<keyword evidence="4 8" id="KW-0812">Transmembrane</keyword>
<evidence type="ECO:0000259" key="9">
    <source>
        <dbReference type="PROSITE" id="PS50850"/>
    </source>
</evidence>
<keyword evidence="3" id="KW-1003">Cell membrane</keyword>
<feature type="transmembrane region" description="Helical" evidence="8">
    <location>
        <begin position="257"/>
        <end position="279"/>
    </location>
</feature>
<dbReference type="InterPro" id="IPR005829">
    <property type="entry name" value="Sugar_transporter_CS"/>
</dbReference>
<dbReference type="PANTHER" id="PTHR43045:SF2">
    <property type="entry name" value="INNER MEMBRANE METABOLITE TRANSPORT PROTEIN YHJE"/>
    <property type="match status" value="1"/>
</dbReference>
<proteinExistence type="predicted"/>
<feature type="transmembrane region" description="Helical" evidence="8">
    <location>
        <begin position="389"/>
        <end position="409"/>
    </location>
</feature>
<dbReference type="PROSITE" id="PS00216">
    <property type="entry name" value="SUGAR_TRANSPORT_1"/>
    <property type="match status" value="1"/>
</dbReference>
<feature type="transmembrane region" description="Helical" evidence="8">
    <location>
        <begin position="291"/>
        <end position="314"/>
    </location>
</feature>
<dbReference type="GO" id="GO:0022857">
    <property type="term" value="F:transmembrane transporter activity"/>
    <property type="evidence" value="ECO:0007669"/>
    <property type="project" value="InterPro"/>
</dbReference>
<feature type="domain" description="Major facilitator superfamily (MFS) profile" evidence="9">
    <location>
        <begin position="28"/>
        <end position="439"/>
    </location>
</feature>
<gene>
    <name evidence="10" type="ORF">GCM10017577_52190</name>
</gene>
<dbReference type="PROSITE" id="PS50850">
    <property type="entry name" value="MFS"/>
    <property type="match status" value="1"/>
</dbReference>
<evidence type="ECO:0000256" key="3">
    <source>
        <dbReference type="ARBA" id="ARBA00022475"/>
    </source>
</evidence>
<feature type="transmembrane region" description="Helical" evidence="8">
    <location>
        <begin position="102"/>
        <end position="128"/>
    </location>
</feature>